<name>A0ABN7WMR9_GIGMA</name>
<comment type="caution">
    <text evidence="1">The sequence shown here is derived from an EMBL/GenBank/DDBJ whole genome shotgun (WGS) entry which is preliminary data.</text>
</comment>
<dbReference type="EMBL" id="CAJVQB010052149">
    <property type="protein sequence ID" value="CAG8835772.1"/>
    <property type="molecule type" value="Genomic_DNA"/>
</dbReference>
<organism evidence="1 2">
    <name type="scientific">Gigaspora margarita</name>
    <dbReference type="NCBI Taxonomy" id="4874"/>
    <lineage>
        <taxon>Eukaryota</taxon>
        <taxon>Fungi</taxon>
        <taxon>Fungi incertae sedis</taxon>
        <taxon>Mucoromycota</taxon>
        <taxon>Glomeromycotina</taxon>
        <taxon>Glomeromycetes</taxon>
        <taxon>Diversisporales</taxon>
        <taxon>Gigasporaceae</taxon>
        <taxon>Gigaspora</taxon>
    </lineage>
</organism>
<reference evidence="1 2" key="1">
    <citation type="submission" date="2021-06" db="EMBL/GenBank/DDBJ databases">
        <authorList>
            <person name="Kallberg Y."/>
            <person name="Tangrot J."/>
            <person name="Rosling A."/>
        </authorList>
    </citation>
    <scope>NUCLEOTIDE SEQUENCE [LARGE SCALE GENOMIC DNA]</scope>
    <source>
        <strain evidence="1 2">120-4 pot B 10/14</strain>
    </source>
</reference>
<sequence length="385" mass="45293">IDVIIHDDITSICLILTPLQGPFFSLRLHLSVNIPEEYPYILKDNNQSSRRYNGGYTAGYLLKYIFLQLLSFFSDQWVEQVGSHLYNIITDKNFKLRVQQIVQKYSCSNCGYNKPICANPIKVVLTDNEINNQDIYGNHDPSIILKMIPRMMNLIVVNLMKACDDSSGHTKLTCKNLFLKASEKALQGYCLLFHLLIKLSEKYPEITKEAINKVLIFMNSEEKRFIIYLFLCKNIVWSEFCPYFLEELLAHNVVWFLNKNPDLAYIELNDYHSKYQLDTTFELSNTSLCLILFQVSFLKIMQGIEENIKRRYGYPSDEMIRFFLPEQNWEQVVSKMLKDAINKSFHNGYHQVQYTVNELYFIRYKYKSQIPPLSNWDENSEEAKK</sequence>
<evidence type="ECO:0000313" key="2">
    <source>
        <dbReference type="Proteomes" id="UP000789901"/>
    </source>
</evidence>
<feature type="non-terminal residue" evidence="1">
    <location>
        <position position="385"/>
    </location>
</feature>
<accession>A0ABN7WMR9</accession>
<protein>
    <submittedName>
        <fullName evidence="1">20498_t:CDS:1</fullName>
    </submittedName>
</protein>
<proteinExistence type="predicted"/>
<gene>
    <name evidence="1" type="ORF">GMARGA_LOCUS32731</name>
</gene>
<keyword evidence="2" id="KW-1185">Reference proteome</keyword>
<evidence type="ECO:0000313" key="1">
    <source>
        <dbReference type="EMBL" id="CAG8835772.1"/>
    </source>
</evidence>
<feature type="non-terminal residue" evidence="1">
    <location>
        <position position="1"/>
    </location>
</feature>
<dbReference type="Proteomes" id="UP000789901">
    <property type="component" value="Unassembled WGS sequence"/>
</dbReference>